<dbReference type="EMBL" id="JFHR01000042">
    <property type="protein sequence ID" value="KEQ52443.1"/>
    <property type="molecule type" value="Genomic_DNA"/>
</dbReference>
<dbReference type="PANTHER" id="PTHR30576">
    <property type="entry name" value="COLANIC BIOSYNTHESIS UDP-GLUCOSE LIPID CARRIER TRANSFERASE"/>
    <property type="match status" value="1"/>
</dbReference>
<dbReference type="GO" id="GO:0000271">
    <property type="term" value="P:polysaccharide biosynthetic process"/>
    <property type="evidence" value="ECO:0007669"/>
    <property type="project" value="UniProtKB-KW"/>
</dbReference>
<evidence type="ECO:0000256" key="3">
    <source>
        <dbReference type="ARBA" id="ARBA00022679"/>
    </source>
</evidence>
<dbReference type="InterPro" id="IPR003362">
    <property type="entry name" value="Bact_transf"/>
</dbReference>
<comment type="similarity">
    <text evidence="2">Belongs to the bacterial sugar transferase family.</text>
</comment>
<keyword evidence="3 10" id="KW-0808">Transferase</keyword>
<dbReference type="eggNOG" id="COG2148">
    <property type="taxonomic scope" value="Bacteria"/>
</dbReference>
<protein>
    <submittedName>
        <fullName evidence="10">Exopolysaccharide biosynthesis polyprenyl glycosylphosphotransferase</fullName>
        <ecNumber evidence="10">2.7.8.6</ecNumber>
    </submittedName>
</protein>
<evidence type="ECO:0000256" key="4">
    <source>
        <dbReference type="ARBA" id="ARBA00022692"/>
    </source>
</evidence>
<dbReference type="EC" id="2.7.8.6" evidence="10"/>
<name>A0A081RB70_SPHCR</name>
<reference evidence="10 11" key="1">
    <citation type="submission" date="2014-02" db="EMBL/GenBank/DDBJ databases">
        <title>Whole genome sequence of Sphingobium chlorophenolicum NBRC 16172.</title>
        <authorList>
            <person name="Gan H.M."/>
            <person name="Gan H.Y."/>
            <person name="Chew T.H."/>
            <person name="Savka M.A."/>
        </authorList>
    </citation>
    <scope>NUCLEOTIDE SEQUENCE [LARGE SCALE GENOMIC DNA]</scope>
    <source>
        <strain evidence="10 11">NBRC 16172</strain>
    </source>
</reference>
<accession>A0A081RB70</accession>
<keyword evidence="4 8" id="KW-0812">Transmembrane</keyword>
<keyword evidence="5 8" id="KW-1133">Transmembrane helix</keyword>
<sequence length="436" mass="48993">MTVYAAQLMIDVFILVFSFLTSSLARIGHLSNGRNIDWITVLVPAFIVVAFYGRLYTLDSLQSYKLSARRACGALAWAVAITLLAFFFSKDTDPVSRFIFSSGCLLSLTLLLLVRIPIDIFVNRAIPEMFLKKLLVVDNVPARATAGYDVVDMRELGLKLDIHDPVALHTFSSIVSDYDRILVDCRVEDREHWSLYLQAIGCIGYLLIPELRPVISDHARLAFDAAAIRVSTGPLDLRSRAIKRSFDIAAAVAILFLVAPLLILVAIAIKCDSPGPILFKQIRIGRSNRMFHVFKFRSMRHELADASGATSASRDDRRITRVGRFIRASSIDELPQIFNVLRGDMSLVGPRPHALGSRAGDDLFWHVDARYWLRHSAKPGITGLAQIRGYRGATDTRNDLIERLRYDLEYVRNWSIMSDLRILLATFGVVVHRNAY</sequence>
<dbReference type="NCBIfam" id="TIGR03025">
    <property type="entry name" value="EPS_sugtrans"/>
    <property type="match status" value="1"/>
</dbReference>
<organism evidence="10 11">
    <name type="scientific">Sphingobium chlorophenolicum</name>
    <dbReference type="NCBI Taxonomy" id="46429"/>
    <lineage>
        <taxon>Bacteria</taxon>
        <taxon>Pseudomonadati</taxon>
        <taxon>Pseudomonadota</taxon>
        <taxon>Alphaproteobacteria</taxon>
        <taxon>Sphingomonadales</taxon>
        <taxon>Sphingomonadaceae</taxon>
        <taxon>Sphingobium</taxon>
    </lineage>
</organism>
<evidence type="ECO:0000256" key="5">
    <source>
        <dbReference type="ARBA" id="ARBA00022989"/>
    </source>
</evidence>
<evidence type="ECO:0000256" key="2">
    <source>
        <dbReference type="ARBA" id="ARBA00006464"/>
    </source>
</evidence>
<evidence type="ECO:0000256" key="8">
    <source>
        <dbReference type="SAM" id="Phobius"/>
    </source>
</evidence>
<dbReference type="GO" id="GO:0016020">
    <property type="term" value="C:membrane"/>
    <property type="evidence" value="ECO:0007669"/>
    <property type="project" value="UniProtKB-SubCell"/>
</dbReference>
<feature type="transmembrane region" description="Helical" evidence="8">
    <location>
        <begin position="248"/>
        <end position="269"/>
    </location>
</feature>
<evidence type="ECO:0000313" key="11">
    <source>
        <dbReference type="Proteomes" id="UP000028411"/>
    </source>
</evidence>
<feature type="domain" description="Bacterial sugar transferase" evidence="9">
    <location>
        <begin position="243"/>
        <end position="431"/>
    </location>
</feature>
<dbReference type="Pfam" id="PF02397">
    <property type="entry name" value="Bac_transf"/>
    <property type="match status" value="1"/>
</dbReference>
<evidence type="ECO:0000256" key="1">
    <source>
        <dbReference type="ARBA" id="ARBA00004141"/>
    </source>
</evidence>
<gene>
    <name evidence="10" type="ORF">BV95_03252</name>
</gene>
<evidence type="ECO:0000256" key="6">
    <source>
        <dbReference type="ARBA" id="ARBA00023136"/>
    </source>
</evidence>
<evidence type="ECO:0000313" key="10">
    <source>
        <dbReference type="EMBL" id="KEQ52443.1"/>
    </source>
</evidence>
<feature type="transmembrane region" description="Helical" evidence="8">
    <location>
        <begin position="68"/>
        <end position="89"/>
    </location>
</feature>
<comment type="caution">
    <text evidence="10">The sequence shown here is derived from an EMBL/GenBank/DDBJ whole genome shotgun (WGS) entry which is preliminary data.</text>
</comment>
<evidence type="ECO:0000259" key="9">
    <source>
        <dbReference type="Pfam" id="PF02397"/>
    </source>
</evidence>
<keyword evidence="6 8" id="KW-0472">Membrane</keyword>
<dbReference type="PANTHER" id="PTHR30576:SF0">
    <property type="entry name" value="UNDECAPRENYL-PHOSPHATE N-ACETYLGALACTOSAMINYL 1-PHOSPHATE TRANSFERASE-RELATED"/>
    <property type="match status" value="1"/>
</dbReference>
<feature type="transmembrane region" description="Helical" evidence="8">
    <location>
        <begin position="35"/>
        <end position="56"/>
    </location>
</feature>
<keyword evidence="7" id="KW-0270">Exopolysaccharide synthesis</keyword>
<evidence type="ECO:0000256" key="7">
    <source>
        <dbReference type="ARBA" id="ARBA00023169"/>
    </source>
</evidence>
<dbReference type="GO" id="GO:0047360">
    <property type="term" value="F:undecaprenyl-phosphate galactose phosphotransferase activity"/>
    <property type="evidence" value="ECO:0007669"/>
    <property type="project" value="UniProtKB-EC"/>
</dbReference>
<dbReference type="PATRIC" id="fig|46429.4.peg.3237"/>
<proteinExistence type="inferred from homology"/>
<comment type="subcellular location">
    <subcellularLocation>
        <location evidence="1">Membrane</location>
        <topology evidence="1">Multi-pass membrane protein</topology>
    </subcellularLocation>
</comment>
<feature type="transmembrane region" description="Helical" evidence="8">
    <location>
        <begin position="95"/>
        <end position="114"/>
    </location>
</feature>
<dbReference type="InterPro" id="IPR017475">
    <property type="entry name" value="EPS_sugar_tfrase"/>
</dbReference>
<dbReference type="AlphaFoldDB" id="A0A081RB70"/>
<dbReference type="Proteomes" id="UP000028411">
    <property type="component" value="Unassembled WGS sequence"/>
</dbReference>